<evidence type="ECO:0000259" key="3">
    <source>
        <dbReference type="Pfam" id="PF13936"/>
    </source>
</evidence>
<dbReference type="InterPro" id="IPR038717">
    <property type="entry name" value="Tc1-like_DDE_dom"/>
</dbReference>
<dbReference type="Proteomes" id="UP000580250">
    <property type="component" value="Unassembled WGS sequence"/>
</dbReference>
<accession>A0A6V7XW04</accession>
<comment type="caution">
    <text evidence="5">The sequence shown here is derived from an EMBL/GenBank/DDBJ whole genome shotgun (WGS) entry which is preliminary data.</text>
</comment>
<organism evidence="5 6">
    <name type="scientific">Meloidogyne enterolobii</name>
    <name type="common">Root-knot nematode worm</name>
    <name type="synonym">Meloidogyne mayaguensis</name>
    <dbReference type="NCBI Taxonomy" id="390850"/>
    <lineage>
        <taxon>Eukaryota</taxon>
        <taxon>Metazoa</taxon>
        <taxon>Ecdysozoa</taxon>
        <taxon>Nematoda</taxon>
        <taxon>Chromadorea</taxon>
        <taxon>Rhabditida</taxon>
        <taxon>Tylenchina</taxon>
        <taxon>Tylenchomorpha</taxon>
        <taxon>Tylenchoidea</taxon>
        <taxon>Meloidogynidae</taxon>
        <taxon>Meloidogyninae</taxon>
        <taxon>Meloidogyne</taxon>
    </lineage>
</organism>
<reference evidence="5 6" key="1">
    <citation type="submission" date="2020-08" db="EMBL/GenBank/DDBJ databases">
        <authorList>
            <person name="Koutsovoulos G."/>
            <person name="Danchin GJ E."/>
        </authorList>
    </citation>
    <scope>NUCLEOTIDE SEQUENCE [LARGE SCALE GENOMIC DNA]</scope>
</reference>
<dbReference type="Gene3D" id="1.10.10.10">
    <property type="entry name" value="Winged helix-like DNA-binding domain superfamily/Winged helix DNA-binding domain"/>
    <property type="match status" value="1"/>
</dbReference>
<feature type="domain" description="Transposable element Tc3 transposase-like DNA-binding HTH" evidence="4">
    <location>
        <begin position="64"/>
        <end position="103"/>
    </location>
</feature>
<name>A0A6V7XW04_MELEN</name>
<evidence type="ECO:0000259" key="4">
    <source>
        <dbReference type="Pfam" id="PF21517"/>
    </source>
</evidence>
<dbReference type="InterPro" id="IPR009057">
    <property type="entry name" value="Homeodomain-like_sf"/>
</dbReference>
<dbReference type="OrthoDB" id="5837857at2759"/>
<evidence type="ECO:0000259" key="2">
    <source>
        <dbReference type="Pfam" id="PF13358"/>
    </source>
</evidence>
<dbReference type="Gene3D" id="3.30.420.10">
    <property type="entry name" value="Ribonuclease H-like superfamily/Ribonuclease H"/>
    <property type="match status" value="1"/>
</dbReference>
<dbReference type="PANTHER" id="PTHR23022:SF129">
    <property type="entry name" value="TRANSPOSABLE ELEMENT TC3 TRANSPOSASE"/>
    <property type="match status" value="1"/>
</dbReference>
<dbReference type="InterPro" id="IPR052338">
    <property type="entry name" value="Transposase_5"/>
</dbReference>
<dbReference type="Pfam" id="PF13936">
    <property type="entry name" value="HTH_38"/>
    <property type="match status" value="1"/>
</dbReference>
<dbReference type="Gene3D" id="1.10.10.60">
    <property type="entry name" value="Homeodomain-like"/>
    <property type="match status" value="1"/>
</dbReference>
<dbReference type="Pfam" id="PF21517">
    <property type="entry name" value="HTH_Tnp_Tc3_2_like"/>
    <property type="match status" value="1"/>
</dbReference>
<dbReference type="PANTHER" id="PTHR23022">
    <property type="entry name" value="TRANSPOSABLE ELEMENT-RELATED"/>
    <property type="match status" value="1"/>
</dbReference>
<dbReference type="InterPro" id="IPR025246">
    <property type="entry name" value="IS30-like_HTH"/>
</dbReference>
<dbReference type="GO" id="GO:0005634">
    <property type="term" value="C:nucleus"/>
    <property type="evidence" value="ECO:0007669"/>
    <property type="project" value="UniProtKB-SubCell"/>
</dbReference>
<proteinExistence type="predicted"/>
<dbReference type="GO" id="GO:0003676">
    <property type="term" value="F:nucleic acid binding"/>
    <property type="evidence" value="ECO:0007669"/>
    <property type="project" value="InterPro"/>
</dbReference>
<dbReference type="InterPro" id="IPR048703">
    <property type="entry name" value="Tnp_Tc3-like_HTH"/>
</dbReference>
<feature type="domain" description="Transposase IS30-like HTH" evidence="3">
    <location>
        <begin position="7"/>
        <end position="42"/>
    </location>
</feature>
<dbReference type="AlphaFoldDB" id="A0A6V7XW04"/>
<dbReference type="InterPro" id="IPR036388">
    <property type="entry name" value="WH-like_DNA-bd_sf"/>
</dbReference>
<dbReference type="EMBL" id="CAJEWN010002382">
    <property type="protein sequence ID" value="CAD2203391.1"/>
    <property type="molecule type" value="Genomic_DNA"/>
</dbReference>
<comment type="subcellular location">
    <subcellularLocation>
        <location evidence="1">Nucleus</location>
    </subcellularLocation>
</comment>
<sequence length="331" mass="37831">MGRKSMLTNEEQGQIKAFHDIGLSNREIGRRLGRDHGVIARYLADPEGYGTHKSSGRPQALSERAKRVILNKASNSTKGCRRLQRECAPLVSKSTVWNLLHKSQNLRHMRMTSAPALKATHIQARSNFADKHQTWTHEWDKIIWSDEKKFSLDGPDGLSSYWHDLRKEPRFFSKRNFGGGSVMIWGSFSAFGKSSIAFIGTRLDSIGYQKVLQEHLIPFMNKYPSANQIFMQDNAAIHASRSTANWLASKNIRVLEWPARSPDLNPIENLWCIIVRDIYADNRQYETVSELKIAIESAWNRINEQTLKNLINSMPKRINLLIKSGGNPIKY</sequence>
<evidence type="ECO:0000313" key="6">
    <source>
        <dbReference type="Proteomes" id="UP000580250"/>
    </source>
</evidence>
<dbReference type="InterPro" id="IPR036397">
    <property type="entry name" value="RNaseH_sf"/>
</dbReference>
<gene>
    <name evidence="5" type="ORF">MENT_LOCUS57080</name>
</gene>
<evidence type="ECO:0000313" key="5">
    <source>
        <dbReference type="EMBL" id="CAD2203391.1"/>
    </source>
</evidence>
<evidence type="ECO:0000256" key="1">
    <source>
        <dbReference type="ARBA" id="ARBA00004123"/>
    </source>
</evidence>
<feature type="domain" description="Tc1-like transposase DDE" evidence="2">
    <location>
        <begin position="142"/>
        <end position="292"/>
    </location>
</feature>
<protein>
    <submittedName>
        <fullName evidence="5">Uncharacterized protein</fullName>
    </submittedName>
</protein>
<dbReference type="SUPFAM" id="SSF46689">
    <property type="entry name" value="Homeodomain-like"/>
    <property type="match status" value="1"/>
</dbReference>
<dbReference type="Pfam" id="PF13358">
    <property type="entry name" value="DDE_3"/>
    <property type="match status" value="1"/>
</dbReference>